<keyword evidence="2" id="KW-0812">Transmembrane</keyword>
<keyword evidence="6" id="KW-0325">Glycoprotein</keyword>
<evidence type="ECO:0000259" key="9">
    <source>
        <dbReference type="PROSITE" id="PS51212"/>
    </source>
</evidence>
<evidence type="ECO:0000256" key="6">
    <source>
        <dbReference type="ARBA" id="ARBA00023180"/>
    </source>
</evidence>
<evidence type="ECO:0000313" key="10">
    <source>
        <dbReference type="EMBL" id="KAF3067961.1"/>
    </source>
</evidence>
<keyword evidence="5" id="KW-0472">Membrane</keyword>
<feature type="region of interest" description="Disordered" evidence="7">
    <location>
        <begin position="393"/>
        <end position="430"/>
    </location>
</feature>
<evidence type="ECO:0000256" key="2">
    <source>
        <dbReference type="ARBA" id="ARBA00022692"/>
    </source>
</evidence>
<comment type="caution">
    <text evidence="10">The sequence shown here is derived from an EMBL/GenBank/DDBJ whole genome shotgun (WGS) entry which is preliminary data.</text>
</comment>
<dbReference type="Proteomes" id="UP000801864">
    <property type="component" value="Unassembled WGS sequence"/>
</dbReference>
<evidence type="ECO:0000256" key="8">
    <source>
        <dbReference type="SAM" id="SignalP"/>
    </source>
</evidence>
<dbReference type="InterPro" id="IPR051836">
    <property type="entry name" value="Kremen_rcpt"/>
</dbReference>
<feature type="compositionally biased region" description="Pro residues" evidence="7">
    <location>
        <begin position="393"/>
        <end position="415"/>
    </location>
</feature>
<comment type="subcellular location">
    <subcellularLocation>
        <location evidence="1">Membrane</location>
        <topology evidence="1">Single-pass membrane protein</topology>
    </subcellularLocation>
</comment>
<accession>A0A9P4XBQ5</accession>
<feature type="domain" description="WSC" evidence="9">
    <location>
        <begin position="38"/>
        <end position="127"/>
    </location>
</feature>
<dbReference type="EMBL" id="QLNT01000014">
    <property type="protein sequence ID" value="KAF3067961.1"/>
    <property type="molecule type" value="Genomic_DNA"/>
</dbReference>
<protein>
    <recommendedName>
        <fullName evidence="9">WSC domain-containing protein</fullName>
    </recommendedName>
</protein>
<evidence type="ECO:0000256" key="4">
    <source>
        <dbReference type="ARBA" id="ARBA00022989"/>
    </source>
</evidence>
<feature type="signal peptide" evidence="8">
    <location>
        <begin position="1"/>
        <end position="16"/>
    </location>
</feature>
<proteinExistence type="predicted"/>
<evidence type="ECO:0000256" key="5">
    <source>
        <dbReference type="ARBA" id="ARBA00023136"/>
    </source>
</evidence>
<gene>
    <name evidence="10" type="ORF">CFAM422_008142</name>
</gene>
<dbReference type="GO" id="GO:0005886">
    <property type="term" value="C:plasma membrane"/>
    <property type="evidence" value="ECO:0007669"/>
    <property type="project" value="TreeGrafter"/>
</dbReference>
<keyword evidence="11" id="KW-1185">Reference proteome</keyword>
<reference evidence="10 11" key="1">
    <citation type="submission" date="2018-06" db="EMBL/GenBank/DDBJ databases">
        <title>Genome analysis of cellulolytic fungus Trichoderma lentiforme CFAM-422.</title>
        <authorList>
            <person name="Steindorff A.S."/>
            <person name="Formighieri E.F."/>
            <person name="Midorikawa G.E.O."/>
            <person name="Tamietti M.S."/>
            <person name="Ramos E.Z."/>
            <person name="Silva A.S."/>
            <person name="Bon E.P.S."/>
            <person name="Mendes T.D."/>
            <person name="Damaso M.C.T."/>
            <person name="Favaro L.C.L."/>
        </authorList>
    </citation>
    <scope>NUCLEOTIDE SEQUENCE [LARGE SCALE GENOMIC DNA]</scope>
    <source>
        <strain evidence="10 11">CFAM-422</strain>
    </source>
</reference>
<dbReference type="SMART" id="SM00321">
    <property type="entry name" value="WSC"/>
    <property type="match status" value="1"/>
</dbReference>
<organism evidence="10 11">
    <name type="scientific">Trichoderma lentiforme</name>
    <dbReference type="NCBI Taxonomy" id="1567552"/>
    <lineage>
        <taxon>Eukaryota</taxon>
        <taxon>Fungi</taxon>
        <taxon>Dikarya</taxon>
        <taxon>Ascomycota</taxon>
        <taxon>Pezizomycotina</taxon>
        <taxon>Sordariomycetes</taxon>
        <taxon>Hypocreomycetidae</taxon>
        <taxon>Hypocreales</taxon>
        <taxon>Hypocreaceae</taxon>
        <taxon>Trichoderma</taxon>
    </lineage>
</organism>
<dbReference type="PANTHER" id="PTHR24269:SF16">
    <property type="entry name" value="PROTEIN SLG1"/>
    <property type="match status" value="1"/>
</dbReference>
<keyword evidence="3 8" id="KW-0732">Signal</keyword>
<dbReference type="Pfam" id="PF01822">
    <property type="entry name" value="WSC"/>
    <property type="match status" value="1"/>
</dbReference>
<evidence type="ECO:0000256" key="7">
    <source>
        <dbReference type="SAM" id="MobiDB-lite"/>
    </source>
</evidence>
<evidence type="ECO:0000313" key="11">
    <source>
        <dbReference type="Proteomes" id="UP000801864"/>
    </source>
</evidence>
<dbReference type="AlphaFoldDB" id="A0A9P4XBQ5"/>
<evidence type="ECO:0000256" key="3">
    <source>
        <dbReference type="ARBA" id="ARBA00022729"/>
    </source>
</evidence>
<sequence length="452" mass="50533">MRSALMISLGAQLALGYFTNSSEPLQNKLDVHPLLIGDFRLFGCVASTAGFPNFKKVASTNLMSLDFCAASCPGKFFGTFNRDCYCGDELDFATAGKIDEDLCNTPCPGDEHQTCGGLAAARRLALEKQEPRSVVLSLYVRIHGEEHHDDHEYQHDDHEYQHDDHEYKHDDHEYHHNETEYYHDDHEYHNDGHQWNNTYGTKPTRPHHTFTSTITSTKTSTITSCPSWVEHCPVGHKTTEVVTVTTELCPKPEWHKKKIVCYGGHCAPEEPCREEHCEHHRVICNGDDCYPEVCTDKDEWHKLVICDGKDCRYHQCSGEECNSKIVCYDGKCAKETCYGEECHKKFVCKDFECGHEHCNGDDCHKYEVCNGSGADCKPCPPCNGASCPVPPPPAPRPQPPAPTHDHPSPPNPPVHPTTGHGWPHPTQPPVVAGSTKLGATVLTALLSFIFFL</sequence>
<name>A0A9P4XBQ5_9HYPO</name>
<dbReference type="InterPro" id="IPR002889">
    <property type="entry name" value="WSC_carb-bd"/>
</dbReference>
<evidence type="ECO:0000256" key="1">
    <source>
        <dbReference type="ARBA" id="ARBA00004167"/>
    </source>
</evidence>
<dbReference type="PROSITE" id="PS51212">
    <property type="entry name" value="WSC"/>
    <property type="match status" value="1"/>
</dbReference>
<feature type="chain" id="PRO_5040219017" description="WSC domain-containing protein" evidence="8">
    <location>
        <begin position="17"/>
        <end position="452"/>
    </location>
</feature>
<dbReference type="PANTHER" id="PTHR24269">
    <property type="entry name" value="KREMEN PROTEIN"/>
    <property type="match status" value="1"/>
</dbReference>
<keyword evidence="4" id="KW-1133">Transmembrane helix</keyword>